<dbReference type="Gene3D" id="3.10.20.850">
    <property type="entry name" value="Protein of unknown function DUF3861"/>
    <property type="match status" value="1"/>
</dbReference>
<dbReference type="EMBL" id="CP081495">
    <property type="protein sequence ID" value="UYW01428.1"/>
    <property type="molecule type" value="Genomic_DNA"/>
</dbReference>
<dbReference type="Pfam" id="PF12977">
    <property type="entry name" value="DUF3861"/>
    <property type="match status" value="1"/>
</dbReference>
<dbReference type="Proteomes" id="UP001163328">
    <property type="component" value="Chromosome"/>
</dbReference>
<protein>
    <submittedName>
        <fullName evidence="1">DUF3861 domain-containing protein</fullName>
    </submittedName>
</protein>
<name>A0ABY6LYM7_9FLAO</name>
<evidence type="ECO:0000313" key="1">
    <source>
        <dbReference type="EMBL" id="UYW01428.1"/>
    </source>
</evidence>
<proteinExistence type="predicted"/>
<reference evidence="1" key="1">
    <citation type="submission" date="2021-08" db="EMBL/GenBank/DDBJ databases">
        <title>Flavobacterium sp. strain CC-SYL302.</title>
        <authorList>
            <person name="Lin S.-Y."/>
            <person name="Lee T.-H."/>
            <person name="Young C.-C."/>
        </authorList>
    </citation>
    <scope>NUCLEOTIDE SEQUENCE</scope>
    <source>
        <strain evidence="1">CC-SYL302</strain>
    </source>
</reference>
<evidence type="ECO:0000313" key="2">
    <source>
        <dbReference type="Proteomes" id="UP001163328"/>
    </source>
</evidence>
<keyword evidence="2" id="KW-1185">Reference proteome</keyword>
<organism evidence="1 2">
    <name type="scientific">Flavobacterium agricola</name>
    <dbReference type="NCBI Taxonomy" id="2870839"/>
    <lineage>
        <taxon>Bacteria</taxon>
        <taxon>Pseudomonadati</taxon>
        <taxon>Bacteroidota</taxon>
        <taxon>Flavobacteriia</taxon>
        <taxon>Flavobacteriales</taxon>
        <taxon>Flavobacteriaceae</taxon>
        <taxon>Flavobacterium</taxon>
    </lineage>
</organism>
<sequence>MAKKFNKYQLQLTELELKNQESTNQTLTFDFENHDDIFNILERTKNTQGFSNPNDEIEFFVGLKLFSEVMLRNKKNPLFEEFFPAFVELMKKIKENTANKQ</sequence>
<accession>A0ABY6LYM7</accession>
<dbReference type="RefSeq" id="WP_264433896.1">
    <property type="nucleotide sequence ID" value="NZ_CP081495.1"/>
</dbReference>
<gene>
    <name evidence="1" type="ORF">K5I29_00255</name>
</gene>
<dbReference type="InterPro" id="IPR038194">
    <property type="entry name" value="DUF3861_sf"/>
</dbReference>
<dbReference type="InterPro" id="IPR024476">
    <property type="entry name" value="DUF3861"/>
</dbReference>